<proteinExistence type="predicted"/>
<evidence type="ECO:0008006" key="3">
    <source>
        <dbReference type="Google" id="ProtNLM"/>
    </source>
</evidence>
<dbReference type="OrthoDB" id="1751953at2"/>
<protein>
    <recommendedName>
        <fullName evidence="3">DUF3841 domain-containing protein</fullName>
    </recommendedName>
</protein>
<evidence type="ECO:0000313" key="1">
    <source>
        <dbReference type="EMBL" id="SNS13187.1"/>
    </source>
</evidence>
<accession>A0A239BYW4</accession>
<reference evidence="1 2" key="1">
    <citation type="submission" date="2017-06" db="EMBL/GenBank/DDBJ databases">
        <authorList>
            <person name="Kim H.J."/>
            <person name="Triplett B.A."/>
        </authorList>
    </citation>
    <scope>NUCLEOTIDE SEQUENCE [LARGE SCALE GENOMIC DNA]</scope>
    <source>
        <strain evidence="1 2">SCA</strain>
    </source>
</reference>
<dbReference type="AlphaFoldDB" id="A0A239BYW4"/>
<sequence length="192" mass="22897">MNNNNQSEKITLWTSQNKIVFDTITEKGVYHVKKDYIYKKYGEVAGIFLEAYNWFVHKAEKIVPKPEGAEFPIWLFTDLKYIDHYENCYILEIVVEKEKAILLDPQKWNRILNLSYVPKDIKDAKEYVSLLEKQGIHDETDIYLKNYYPYLKGKVKKSWDRLFNNDVISLQSQQAALWEIRKEWIVKIINAP</sequence>
<keyword evidence="2" id="KW-1185">Reference proteome</keyword>
<dbReference type="EMBL" id="FZOJ01000004">
    <property type="protein sequence ID" value="SNS13187.1"/>
    <property type="molecule type" value="Genomic_DNA"/>
</dbReference>
<dbReference type="Pfam" id="PF12952">
    <property type="entry name" value="DUF3841"/>
    <property type="match status" value="1"/>
</dbReference>
<evidence type="ECO:0000313" key="2">
    <source>
        <dbReference type="Proteomes" id="UP000198304"/>
    </source>
</evidence>
<organism evidence="1 2">
    <name type="scientific">Anaerovirgula multivorans</name>
    <dbReference type="NCBI Taxonomy" id="312168"/>
    <lineage>
        <taxon>Bacteria</taxon>
        <taxon>Bacillati</taxon>
        <taxon>Bacillota</taxon>
        <taxon>Clostridia</taxon>
        <taxon>Peptostreptococcales</taxon>
        <taxon>Natronincolaceae</taxon>
        <taxon>Anaerovirgula</taxon>
    </lineage>
</organism>
<gene>
    <name evidence="1" type="ORF">SAMN05446037_1004223</name>
</gene>
<dbReference type="RefSeq" id="WP_089281993.1">
    <property type="nucleotide sequence ID" value="NZ_FZOJ01000004.1"/>
</dbReference>
<dbReference type="Proteomes" id="UP000198304">
    <property type="component" value="Unassembled WGS sequence"/>
</dbReference>
<dbReference type="InterPro" id="IPR024211">
    <property type="entry name" value="DUF3841"/>
</dbReference>
<name>A0A239BYW4_9FIRM</name>